<name>A0A811V236_CERCA</name>
<gene>
    <name evidence="10" type="ORF">CCAP1982_LOCUS13370</name>
</gene>
<keyword evidence="5 8" id="KW-0812">Transmembrane</keyword>
<organism evidence="10 11">
    <name type="scientific">Ceratitis capitata</name>
    <name type="common">Mediterranean fruit fly</name>
    <name type="synonym">Tephritis capitata</name>
    <dbReference type="NCBI Taxonomy" id="7213"/>
    <lineage>
        <taxon>Eukaryota</taxon>
        <taxon>Metazoa</taxon>
        <taxon>Ecdysozoa</taxon>
        <taxon>Arthropoda</taxon>
        <taxon>Hexapoda</taxon>
        <taxon>Insecta</taxon>
        <taxon>Pterygota</taxon>
        <taxon>Neoptera</taxon>
        <taxon>Endopterygota</taxon>
        <taxon>Diptera</taxon>
        <taxon>Brachycera</taxon>
        <taxon>Muscomorpha</taxon>
        <taxon>Tephritoidea</taxon>
        <taxon>Tephritidae</taxon>
        <taxon>Ceratitis</taxon>
        <taxon>Ceratitis</taxon>
    </lineage>
</organism>
<feature type="transmembrane region" description="Helical" evidence="8">
    <location>
        <begin position="788"/>
        <end position="814"/>
    </location>
</feature>
<dbReference type="Proteomes" id="UP000606786">
    <property type="component" value="Unassembled WGS sequence"/>
</dbReference>
<evidence type="ECO:0000256" key="7">
    <source>
        <dbReference type="ARBA" id="ARBA00023136"/>
    </source>
</evidence>
<feature type="transmembrane region" description="Helical" evidence="8">
    <location>
        <begin position="142"/>
        <end position="164"/>
    </location>
</feature>
<feature type="compositionally biased region" description="Low complexity" evidence="9">
    <location>
        <begin position="375"/>
        <end position="393"/>
    </location>
</feature>
<keyword evidence="7 8" id="KW-0472">Membrane</keyword>
<evidence type="ECO:0000256" key="8">
    <source>
        <dbReference type="RuleBase" id="RU363058"/>
    </source>
</evidence>
<keyword evidence="11" id="KW-1185">Reference proteome</keyword>
<evidence type="ECO:0000256" key="9">
    <source>
        <dbReference type="SAM" id="MobiDB-lite"/>
    </source>
</evidence>
<dbReference type="InterPro" id="IPR001204">
    <property type="entry name" value="Phos_transporter"/>
</dbReference>
<evidence type="ECO:0000256" key="3">
    <source>
        <dbReference type="ARBA" id="ARBA00022448"/>
    </source>
</evidence>
<comment type="function">
    <text evidence="8">Sodium-phosphate symporter.</text>
</comment>
<dbReference type="GO" id="GO:0016020">
    <property type="term" value="C:membrane"/>
    <property type="evidence" value="ECO:0007669"/>
    <property type="project" value="UniProtKB-SubCell"/>
</dbReference>
<feature type="transmembrane region" description="Helical" evidence="8">
    <location>
        <begin position="185"/>
        <end position="202"/>
    </location>
</feature>
<feature type="transmembrane region" description="Helical" evidence="8">
    <location>
        <begin position="89"/>
        <end position="110"/>
    </location>
</feature>
<feature type="compositionally biased region" description="Low complexity" evidence="9">
    <location>
        <begin position="453"/>
        <end position="474"/>
    </location>
</feature>
<sequence length="815" mass="86176">MDALSPDLLWMVVLGFLIAFVLAFGIGANDVANSFGTSVGSGVLTIRQACVLATICEISGAVLIGYKVSDTMRKGILEVGLYEGAEEELMLGCVAALASSAIWLLVATFLKLPISGTHSIVGSTIGFSLVARGTQGLKWSTLATIVGSWFISPVMSGLVSILLFMAIRKFILRASDPLKAGFRSLPIFYGVTFFINVISVVLDGPKLLYMDNIPAWIAICSSIALSLLVALLTQLIVVPIQKRKIAKQLRAQNPVKFNFEDSVESSPSGSPKKNRRPLSLVSDGKQLPAIAEITELVSLTDNSPKTFKLTPYGLNKNGHVTTPNNGYTPDGYKINPEIIKKAEDLLGKASLDNTDLTITSLNFIDEQYQNGNGNGLLQNGNRNNNARGLLTNGRGNGSQLQEYFKSDVKSPLLDAKSTTEHTHELPAYQQPQQQQQQLDSKETNGCAANNNITSTAMDTSTTTNALTPAPATPSTTAMMLTSDIKPQLADIIVTKATTTTVDHTPTCTTAKKDLKVVESGSSLEMMISSTLSPNSSKVPLIESKELIHDFKQTDDAATHNGEESEEVSMLFSFLQILTATFGSFAHGGNDVSNAIGPLIALYMIYKEGSVMQKAESPIYILIYGGIGISVGLWLWGRRVIETIGNDLTKITSSTGFTIEVGAAITVLLASKIGLPISTTHCKVGSVVFVGHVSGKGHNKEMKKQMSKEASAEIGAITSSSTATTPTTAANLNEMSGKMTVSSSTSANAIANGGGGGGGASVTEGSASAPAAANVAVGAVDWHLFRNIAYAWIVTVPVTALLSAGIMFLMCSIVLA</sequence>
<feature type="transmembrane region" description="Helical" evidence="8">
    <location>
        <begin position="7"/>
        <end position="26"/>
    </location>
</feature>
<protein>
    <recommendedName>
        <fullName evidence="8">Phosphate transporter</fullName>
    </recommendedName>
</protein>
<evidence type="ECO:0000256" key="6">
    <source>
        <dbReference type="ARBA" id="ARBA00022989"/>
    </source>
</evidence>
<feature type="transmembrane region" description="Helical" evidence="8">
    <location>
        <begin position="46"/>
        <end position="68"/>
    </location>
</feature>
<evidence type="ECO:0000313" key="11">
    <source>
        <dbReference type="Proteomes" id="UP000606786"/>
    </source>
</evidence>
<dbReference type="AlphaFoldDB" id="A0A811V236"/>
<feature type="transmembrane region" description="Helical" evidence="8">
    <location>
        <begin position="618"/>
        <end position="636"/>
    </location>
</feature>
<feature type="transmembrane region" description="Helical" evidence="8">
    <location>
        <begin position="214"/>
        <end position="240"/>
    </location>
</feature>
<feature type="transmembrane region" description="Helical" evidence="8">
    <location>
        <begin position="656"/>
        <end position="674"/>
    </location>
</feature>
<dbReference type="EMBL" id="CAJHJT010000034">
    <property type="protein sequence ID" value="CAD7004994.1"/>
    <property type="molecule type" value="Genomic_DNA"/>
</dbReference>
<evidence type="ECO:0000256" key="2">
    <source>
        <dbReference type="ARBA" id="ARBA00009916"/>
    </source>
</evidence>
<proteinExistence type="inferred from homology"/>
<comment type="subcellular location">
    <subcellularLocation>
        <location evidence="1 8">Membrane</location>
        <topology evidence="1 8">Multi-pass membrane protein</topology>
    </subcellularLocation>
</comment>
<dbReference type="PANTHER" id="PTHR11101:SF80">
    <property type="entry name" value="PHOSPHATE TRANSPORTER"/>
    <property type="match status" value="1"/>
</dbReference>
<feature type="region of interest" description="Disordered" evidence="9">
    <location>
        <begin position="418"/>
        <end position="474"/>
    </location>
</feature>
<evidence type="ECO:0000256" key="4">
    <source>
        <dbReference type="ARBA" id="ARBA00022592"/>
    </source>
</evidence>
<feature type="region of interest" description="Disordered" evidence="9">
    <location>
        <begin position="260"/>
        <end position="279"/>
    </location>
</feature>
<keyword evidence="4 8" id="KW-0592">Phosphate transport</keyword>
<keyword evidence="6 8" id="KW-1133">Transmembrane helix</keyword>
<feature type="region of interest" description="Disordered" evidence="9">
    <location>
        <begin position="374"/>
        <end position="398"/>
    </location>
</feature>
<dbReference type="OrthoDB" id="260807at2759"/>
<evidence type="ECO:0000313" key="10">
    <source>
        <dbReference type="EMBL" id="CAD7004994.1"/>
    </source>
</evidence>
<dbReference type="GO" id="GO:0035435">
    <property type="term" value="P:phosphate ion transmembrane transport"/>
    <property type="evidence" value="ECO:0007669"/>
    <property type="project" value="TreeGrafter"/>
</dbReference>
<accession>A0A811V236</accession>
<dbReference type="Pfam" id="PF01384">
    <property type="entry name" value="PHO4"/>
    <property type="match status" value="1"/>
</dbReference>
<evidence type="ECO:0000256" key="5">
    <source>
        <dbReference type="ARBA" id="ARBA00022692"/>
    </source>
</evidence>
<comment type="similarity">
    <text evidence="2 8">Belongs to the inorganic phosphate transporter (PiT) (TC 2.A.20) family.</text>
</comment>
<evidence type="ECO:0000256" key="1">
    <source>
        <dbReference type="ARBA" id="ARBA00004141"/>
    </source>
</evidence>
<reference evidence="10" key="1">
    <citation type="submission" date="2020-11" db="EMBL/GenBank/DDBJ databases">
        <authorList>
            <person name="Whitehead M."/>
        </authorList>
    </citation>
    <scope>NUCLEOTIDE SEQUENCE</scope>
    <source>
        <strain evidence="10">EGII</strain>
    </source>
</reference>
<keyword evidence="3 8" id="KW-0813">Transport</keyword>
<comment type="caution">
    <text evidence="10">The sequence shown here is derived from an EMBL/GenBank/DDBJ whole genome shotgun (WGS) entry which is preliminary data.</text>
</comment>
<dbReference type="PANTHER" id="PTHR11101">
    <property type="entry name" value="PHOSPHATE TRANSPORTER"/>
    <property type="match status" value="1"/>
</dbReference>
<dbReference type="GO" id="GO:0005315">
    <property type="term" value="F:phosphate transmembrane transporter activity"/>
    <property type="evidence" value="ECO:0007669"/>
    <property type="project" value="InterPro"/>
</dbReference>